<evidence type="ECO:0000313" key="6">
    <source>
        <dbReference type="EMBL" id="AXR78951.1"/>
    </source>
</evidence>
<reference evidence="9" key="1">
    <citation type="submission" date="2017-10" db="EMBL/GenBank/DDBJ databases">
        <title>Phenotypic and genomic properties of facultatively anaerobic sulfur-reducing natronoarchaea from hypersaline soda lakes.</title>
        <authorList>
            <person name="Sorokin D.Y."/>
            <person name="Kublanov I.V."/>
            <person name="Roman P."/>
            <person name="Sinninghe Damste J.S."/>
            <person name="Golyshin P.N."/>
            <person name="Rojo D."/>
            <person name="Ciordia S."/>
            <person name="Mena Md.C."/>
            <person name="Ferrer M."/>
            <person name="Messina E."/>
            <person name="Smedile F."/>
            <person name="La Spada G."/>
            <person name="La Cono V."/>
            <person name="Yakimov M.M."/>
        </authorList>
    </citation>
    <scope>NUCLEOTIDE SEQUENCE [LARGE SCALE GENOMIC DNA]</scope>
    <source>
        <strain evidence="9">AArc1</strain>
    </source>
</reference>
<keyword evidence="3" id="KW-0949">S-adenosyl-L-methionine</keyword>
<dbReference type="PANTHER" id="PTHR43464:SF19">
    <property type="entry name" value="UBIQUINONE BIOSYNTHESIS O-METHYLTRANSFERASE, MITOCHONDRIAL"/>
    <property type="match status" value="1"/>
</dbReference>
<evidence type="ECO:0000313" key="9">
    <source>
        <dbReference type="Proteomes" id="UP000258707"/>
    </source>
</evidence>
<dbReference type="Proteomes" id="UP000258707">
    <property type="component" value="Chromosome"/>
</dbReference>
<reference evidence="7" key="3">
    <citation type="journal article" date="2019" name="Int. J. Syst. Evol. Microbiol.">
        <title>Natronolimnobius sulfurireducens sp. nov. and Halalkaliarchaeum desulfuricum gen. nov., sp. nov., the first sulfur-respiring alkaliphilic haloarchaea from hypersaline alkaline lakes.</title>
        <authorList>
            <person name="Sorokin D.Y."/>
            <person name="Yakimov M."/>
            <person name="Messina E."/>
            <person name="Merkel A.Y."/>
            <person name="Bale N.J."/>
            <person name="Sinninghe Damste J.S."/>
        </authorList>
    </citation>
    <scope>NUCLEOTIDE SEQUENCE</scope>
    <source>
        <strain evidence="7">AArc-Mg</strain>
        <strain evidence="6">AArc1</strain>
    </source>
</reference>
<feature type="compositionally biased region" description="Polar residues" evidence="4">
    <location>
        <begin position="1"/>
        <end position="14"/>
    </location>
</feature>
<dbReference type="Gene3D" id="3.40.50.150">
    <property type="entry name" value="Vaccinia Virus protein VP39"/>
    <property type="match status" value="1"/>
</dbReference>
<feature type="region of interest" description="Disordered" evidence="4">
    <location>
        <begin position="1"/>
        <end position="36"/>
    </location>
</feature>
<dbReference type="PANTHER" id="PTHR43464">
    <property type="entry name" value="METHYLTRANSFERASE"/>
    <property type="match status" value="1"/>
</dbReference>
<evidence type="ECO:0000313" key="7">
    <source>
        <dbReference type="EMBL" id="AXR81003.1"/>
    </source>
</evidence>
<dbReference type="InterPro" id="IPR041698">
    <property type="entry name" value="Methyltransf_25"/>
</dbReference>
<dbReference type="Pfam" id="PF13649">
    <property type="entry name" value="Methyltransf_25"/>
    <property type="match status" value="1"/>
</dbReference>
<name>A0A346PNA8_9EURY</name>
<dbReference type="SUPFAM" id="SSF53335">
    <property type="entry name" value="S-adenosyl-L-methionine-dependent methyltransferases"/>
    <property type="match status" value="1"/>
</dbReference>
<accession>A0A346PNA8</accession>
<accession>A0A346PHF6</accession>
<evidence type="ECO:0000256" key="3">
    <source>
        <dbReference type="ARBA" id="ARBA00022691"/>
    </source>
</evidence>
<dbReference type="InterPro" id="IPR029063">
    <property type="entry name" value="SAM-dependent_MTases_sf"/>
</dbReference>
<sequence>MGTYKSGQFVNRTMPSDRDRWNDRYQDPSFDLPDDPIPELERRIETLPEGRALDVATGTGRNALFLAANGYAVDAIDVSDVALEQARQRADQRALDVNWRRADLAETDLETDRYDVITVAFFAALEHLPALKEALAPGGVLVYEHHLRSSDQIEVGPSSDRHRYRSNDLLRACLDLTILSYEERRRSVIDGTAAVATLVARNSHGGVQSYPLLAEPDE</sequence>
<evidence type="ECO:0000313" key="8">
    <source>
        <dbReference type="Proteomes" id="UP000258613"/>
    </source>
</evidence>
<evidence type="ECO:0000256" key="2">
    <source>
        <dbReference type="ARBA" id="ARBA00022679"/>
    </source>
</evidence>
<dbReference type="EMBL" id="CP027033">
    <property type="protein sequence ID" value="AXR81003.1"/>
    <property type="molecule type" value="Genomic_DNA"/>
</dbReference>
<dbReference type="KEGG" id="nag:AArcMg_0985"/>
<gene>
    <name evidence="6" type="ORF">AArc1_2638</name>
    <name evidence="7" type="ORF">AArcMg_0985</name>
</gene>
<keyword evidence="1 6" id="KW-0489">Methyltransferase</keyword>
<proteinExistence type="predicted"/>
<protein>
    <submittedName>
        <fullName evidence="6">SAM-dependent methyltransferase</fullName>
    </submittedName>
    <submittedName>
        <fullName evidence="7">Tellurite resistance protein-related protein</fullName>
    </submittedName>
</protein>
<evidence type="ECO:0000259" key="5">
    <source>
        <dbReference type="Pfam" id="PF13649"/>
    </source>
</evidence>
<dbReference type="EMBL" id="CP024047">
    <property type="protein sequence ID" value="AXR78951.1"/>
    <property type="molecule type" value="Genomic_DNA"/>
</dbReference>
<dbReference type="GO" id="GO:0032259">
    <property type="term" value="P:methylation"/>
    <property type="evidence" value="ECO:0007669"/>
    <property type="project" value="UniProtKB-KW"/>
</dbReference>
<dbReference type="CDD" id="cd02440">
    <property type="entry name" value="AdoMet_MTases"/>
    <property type="match status" value="1"/>
</dbReference>
<dbReference type="Proteomes" id="UP000258613">
    <property type="component" value="Chromosome"/>
</dbReference>
<evidence type="ECO:0000256" key="1">
    <source>
        <dbReference type="ARBA" id="ARBA00022603"/>
    </source>
</evidence>
<keyword evidence="2 6" id="KW-0808">Transferase</keyword>
<evidence type="ECO:0000256" key="4">
    <source>
        <dbReference type="SAM" id="MobiDB-lite"/>
    </source>
</evidence>
<feature type="domain" description="Methyltransferase" evidence="5">
    <location>
        <begin position="53"/>
        <end position="134"/>
    </location>
</feature>
<keyword evidence="8" id="KW-1185">Reference proteome</keyword>
<reference evidence="8" key="2">
    <citation type="submission" date="2018-02" db="EMBL/GenBank/DDBJ databases">
        <title>Phenotypic and genomic properties of facultatively anaerobic sulfur-reducing natronoarchaea from hypersaline soda lakes.</title>
        <authorList>
            <person name="Sorokin D.Y."/>
            <person name="Kublanov I.V."/>
            <person name="Roman P."/>
            <person name="Sinninghe Damste J.S."/>
            <person name="Golyshin P.N."/>
            <person name="Rojo D."/>
            <person name="Ciordia S."/>
            <person name="Mena M.D.C."/>
            <person name="Ferrer M."/>
            <person name="Messina E."/>
            <person name="Smedile F."/>
            <person name="La Spada G."/>
            <person name="La Cono V."/>
            <person name="Yakimov M.M."/>
        </authorList>
    </citation>
    <scope>NUCLEOTIDE SEQUENCE [LARGE SCALE GENOMIC DNA]</scope>
    <source>
        <strain evidence="8">AArc-Mg</strain>
    </source>
</reference>
<dbReference type="GO" id="GO:0008168">
    <property type="term" value="F:methyltransferase activity"/>
    <property type="evidence" value="ECO:0007669"/>
    <property type="project" value="UniProtKB-KW"/>
</dbReference>
<feature type="compositionally biased region" description="Basic and acidic residues" evidence="4">
    <location>
        <begin position="15"/>
        <end position="26"/>
    </location>
</feature>
<dbReference type="AlphaFoldDB" id="A0A346PNA8"/>
<organism evidence="7 8">
    <name type="scientific">Natrarchaeobaculum sulfurireducens</name>
    <dbReference type="NCBI Taxonomy" id="2044521"/>
    <lineage>
        <taxon>Archaea</taxon>
        <taxon>Methanobacteriati</taxon>
        <taxon>Methanobacteriota</taxon>
        <taxon>Stenosarchaea group</taxon>
        <taxon>Halobacteria</taxon>
        <taxon>Halobacteriales</taxon>
        <taxon>Natrialbaceae</taxon>
        <taxon>Natrarchaeobaculum</taxon>
    </lineage>
</organism>
<dbReference type="KEGG" id="nan:AArc1_2638"/>